<gene>
    <name evidence="2" type="ORF">KO353_12665</name>
</gene>
<dbReference type="Proteomes" id="UP000694001">
    <property type="component" value="Chromosome"/>
</dbReference>
<reference evidence="2" key="1">
    <citation type="submission" date="2021-06" db="EMBL/GenBank/DDBJ databases">
        <title>Elioraea tepida, sp. nov., a moderately thermophilic aerobic anoxygenic phototrophic bacterium isolated from an alkaline siliceous hot spring mat community in Yellowstone National Park, WY, USA.</title>
        <authorList>
            <person name="Saini M.K."/>
            <person name="Yoshida S."/>
            <person name="Sebastian A."/>
            <person name="Hirose S."/>
            <person name="Hara E."/>
            <person name="Tamaki H."/>
            <person name="Soulier N.T."/>
            <person name="Albert I."/>
            <person name="Hanada S."/>
            <person name="Bryant D.A."/>
            <person name="Tank M."/>
        </authorList>
    </citation>
    <scope>NUCLEOTIDE SEQUENCE</scope>
    <source>
        <strain evidence="2">MS-P2</strain>
    </source>
</reference>
<dbReference type="AlphaFoldDB" id="A0A975U0Q7"/>
<feature type="transmembrane region" description="Helical" evidence="1">
    <location>
        <begin position="43"/>
        <end position="61"/>
    </location>
</feature>
<sequence>MTDEAIEVFAHAAPRIRRVAVDRPWAWLAAGWRDVTAAPRVSLAYGALIVVITYLLLFLLLQAGVFWLVLPLTAGFFFTAPLLAVGLYETSRRLAAREPVSLARALAAYRRNGTQLSFMGVMLGLLHLGWIRLALLLFAVFFGVGFNPSWETLVIKLMAPSAIPFWIAGSAVGAVLAALVFAISAVSIPMLLDRDVNVFVAVATSFAVVRENWPAMTLWAGLIVAFTLFGVIPFFLGLTVTMPLVGHATWYAYKDLVE</sequence>
<dbReference type="InterPro" id="IPR018692">
    <property type="entry name" value="DUF2189"/>
</dbReference>
<feature type="transmembrane region" description="Helical" evidence="1">
    <location>
        <begin position="163"/>
        <end position="184"/>
    </location>
</feature>
<feature type="transmembrane region" description="Helical" evidence="1">
    <location>
        <begin position="118"/>
        <end position="143"/>
    </location>
</feature>
<evidence type="ECO:0000313" key="3">
    <source>
        <dbReference type="Proteomes" id="UP000694001"/>
    </source>
</evidence>
<evidence type="ECO:0000256" key="1">
    <source>
        <dbReference type="SAM" id="Phobius"/>
    </source>
</evidence>
<dbReference type="Pfam" id="PF09955">
    <property type="entry name" value="DUF2189"/>
    <property type="match status" value="1"/>
</dbReference>
<dbReference type="KEGG" id="elio:KO353_12665"/>
<proteinExistence type="predicted"/>
<dbReference type="EMBL" id="CP076448">
    <property type="protein sequence ID" value="QXM24119.1"/>
    <property type="molecule type" value="Genomic_DNA"/>
</dbReference>
<protein>
    <submittedName>
        <fullName evidence="2">DUF2189 domain-containing protein</fullName>
    </submittedName>
</protein>
<feature type="transmembrane region" description="Helical" evidence="1">
    <location>
        <begin position="219"/>
        <end position="245"/>
    </location>
</feature>
<evidence type="ECO:0000313" key="2">
    <source>
        <dbReference type="EMBL" id="QXM24119.1"/>
    </source>
</evidence>
<organism evidence="2 3">
    <name type="scientific">Elioraea tepida</name>
    <dbReference type="NCBI Taxonomy" id="2843330"/>
    <lineage>
        <taxon>Bacteria</taxon>
        <taxon>Pseudomonadati</taxon>
        <taxon>Pseudomonadota</taxon>
        <taxon>Alphaproteobacteria</taxon>
        <taxon>Acetobacterales</taxon>
        <taxon>Elioraeaceae</taxon>
        <taxon>Elioraea</taxon>
    </lineage>
</organism>
<keyword evidence="1" id="KW-1133">Transmembrane helix</keyword>
<name>A0A975U0Q7_9PROT</name>
<keyword evidence="1" id="KW-0472">Membrane</keyword>
<keyword evidence="1" id="KW-0812">Transmembrane</keyword>
<feature type="transmembrane region" description="Helical" evidence="1">
    <location>
        <begin position="67"/>
        <end position="88"/>
    </location>
</feature>
<dbReference type="RefSeq" id="WP_218285090.1">
    <property type="nucleotide sequence ID" value="NZ_CP076448.1"/>
</dbReference>
<accession>A0A975U0Q7</accession>
<keyword evidence="3" id="KW-1185">Reference proteome</keyword>